<proteinExistence type="predicted"/>
<evidence type="ECO:0000259" key="1">
    <source>
        <dbReference type="SMART" id="SM00849"/>
    </source>
</evidence>
<dbReference type="PATRIC" id="fig|742743.3.peg.1460"/>
<dbReference type="InterPro" id="IPR036866">
    <property type="entry name" value="RibonucZ/Hydroxyglut_hydro"/>
</dbReference>
<dbReference type="RefSeq" id="WP_008859930.1">
    <property type="nucleotide sequence ID" value="NZ_JH591188.1"/>
</dbReference>
<keyword evidence="3" id="KW-1185">Reference proteome</keyword>
<dbReference type="InterPro" id="IPR001279">
    <property type="entry name" value="Metallo-B-lactamas"/>
</dbReference>
<evidence type="ECO:0000313" key="3">
    <source>
        <dbReference type="Proteomes" id="UP000003277"/>
    </source>
</evidence>
<dbReference type="STRING" id="742743.HMPREF9453_01436"/>
<dbReference type="Gene3D" id="3.60.15.10">
    <property type="entry name" value="Ribonuclease Z/Hydroxyacylglutathione hydrolase-like"/>
    <property type="match status" value="1"/>
</dbReference>
<organism evidence="2 3">
    <name type="scientific">Dialister succinatiphilus YIT 11850</name>
    <dbReference type="NCBI Taxonomy" id="742743"/>
    <lineage>
        <taxon>Bacteria</taxon>
        <taxon>Bacillati</taxon>
        <taxon>Bacillota</taxon>
        <taxon>Negativicutes</taxon>
        <taxon>Veillonellales</taxon>
        <taxon>Veillonellaceae</taxon>
        <taxon>Dialister</taxon>
    </lineage>
</organism>
<dbReference type="SMART" id="SM00849">
    <property type="entry name" value="Lactamase_B"/>
    <property type="match status" value="1"/>
</dbReference>
<dbReference type="HOGENOM" id="CLU_066406_0_0_9"/>
<protein>
    <recommendedName>
        <fullName evidence="1">Metallo-beta-lactamase domain-containing protein</fullName>
    </recommendedName>
</protein>
<accession>H1D1E8</accession>
<dbReference type="eggNOG" id="COG1236">
    <property type="taxonomic scope" value="Bacteria"/>
</dbReference>
<dbReference type="Proteomes" id="UP000003277">
    <property type="component" value="Unassembled WGS sequence"/>
</dbReference>
<dbReference type="InterPro" id="IPR050698">
    <property type="entry name" value="MBL"/>
</dbReference>
<dbReference type="GO" id="GO:0004521">
    <property type="term" value="F:RNA endonuclease activity"/>
    <property type="evidence" value="ECO:0007669"/>
    <property type="project" value="TreeGrafter"/>
</dbReference>
<name>H1D1E8_9FIRM</name>
<reference evidence="2 3" key="1">
    <citation type="submission" date="2011-11" db="EMBL/GenBank/DDBJ databases">
        <title>The Genome Sequence of Dialister succinatiphilus YIT 11850.</title>
        <authorList>
            <consortium name="The Broad Institute Genome Sequencing Platform"/>
            <person name="Earl A."/>
            <person name="Ward D."/>
            <person name="Feldgarden M."/>
            <person name="Gevers D."/>
            <person name="Morotomi M."/>
            <person name="Young S.K."/>
            <person name="Zeng Q."/>
            <person name="Gargeya S."/>
            <person name="Fitzgerald M."/>
            <person name="Haas B."/>
            <person name="Abouelleil A."/>
            <person name="Alvarado L."/>
            <person name="Arachchi H.M."/>
            <person name="Berlin A."/>
            <person name="Brown A."/>
            <person name="Chapman S.B."/>
            <person name="Dunbar C."/>
            <person name="Gearin G."/>
            <person name="Goldberg J."/>
            <person name="Griggs A."/>
            <person name="Gujja S."/>
            <person name="Heiman D."/>
            <person name="Howarth C."/>
            <person name="Lui A."/>
            <person name="MacDonald P.J.P."/>
            <person name="Montmayeur A."/>
            <person name="Murphy C."/>
            <person name="Neiman D."/>
            <person name="Pearson M."/>
            <person name="Priest M."/>
            <person name="Roberts A."/>
            <person name="Saif S."/>
            <person name="Shea T."/>
            <person name="Sisk P."/>
            <person name="Stolte C."/>
            <person name="Sykes S."/>
            <person name="Wortman J."/>
            <person name="Nusbaum C."/>
            <person name="Birren B."/>
        </authorList>
    </citation>
    <scope>NUCLEOTIDE SEQUENCE [LARGE SCALE GENOMIC DNA]</scope>
    <source>
        <strain evidence="2 3">YIT 11850</strain>
    </source>
</reference>
<sequence>MQLFIAGGCGDEGRNCFYVEGDRHAFIVDAGTSTDGLDRIPDLTPEQIHKAEYLFITHSHRDHTGAIEYLVKQGFEGPVLMSNQTYRQLHYKPWNTMILDSTAPELELEPGFRVKWGRTGHCAGAVWFHIFVEGRSLFFSGDYRENDTFYRCDAVRGLHADMAVIDAAYSRMDRGRDLRRQVADTASSLMKDGAPLLLPVPHYGRGLSMGILFHETFGRDHGIYMSPKLYDEWLHLGHRKYFVHDEITELPFSIFQRWDNETIEKENIYFLTDAQLSRASSRQLILDHPDMGVLLTGSIHGYGKARCFFQTGRAKFALWPNHLTWQEMEDLKAENDMPLVVPFHNKKVKPENDTFIF</sequence>
<dbReference type="EMBL" id="ADLT01000048">
    <property type="protein sequence ID" value="EHO62655.1"/>
    <property type="molecule type" value="Genomic_DNA"/>
</dbReference>
<dbReference type="PANTHER" id="PTHR11203">
    <property type="entry name" value="CLEAVAGE AND POLYADENYLATION SPECIFICITY FACTOR FAMILY MEMBER"/>
    <property type="match status" value="1"/>
</dbReference>
<dbReference type="SUPFAM" id="SSF56281">
    <property type="entry name" value="Metallo-hydrolase/oxidoreductase"/>
    <property type="match status" value="1"/>
</dbReference>
<feature type="domain" description="Metallo-beta-lactamase" evidence="1">
    <location>
        <begin position="13"/>
        <end position="189"/>
    </location>
</feature>
<dbReference type="PANTHER" id="PTHR11203:SF37">
    <property type="entry name" value="INTEGRATOR COMPLEX SUBUNIT 11"/>
    <property type="match status" value="1"/>
</dbReference>
<dbReference type="AlphaFoldDB" id="H1D1E8"/>
<evidence type="ECO:0000313" key="2">
    <source>
        <dbReference type="EMBL" id="EHO62655.1"/>
    </source>
</evidence>
<gene>
    <name evidence="2" type="ORF">HMPREF9453_01436</name>
</gene>
<dbReference type="Pfam" id="PF00753">
    <property type="entry name" value="Lactamase_B"/>
    <property type="match status" value="1"/>
</dbReference>
<comment type="caution">
    <text evidence="2">The sequence shown here is derived from an EMBL/GenBank/DDBJ whole genome shotgun (WGS) entry which is preliminary data.</text>
</comment>